<dbReference type="InterPro" id="IPR003661">
    <property type="entry name" value="HisK_dim/P_dom"/>
</dbReference>
<evidence type="ECO:0000256" key="5">
    <source>
        <dbReference type="ARBA" id="ARBA00022777"/>
    </source>
</evidence>
<dbReference type="InterPro" id="IPR036890">
    <property type="entry name" value="HATPase_C_sf"/>
</dbReference>
<dbReference type="SUPFAM" id="SSF55874">
    <property type="entry name" value="ATPase domain of HSP90 chaperone/DNA topoisomerase II/histidine kinase"/>
    <property type="match status" value="1"/>
</dbReference>
<evidence type="ECO:0000313" key="11">
    <source>
        <dbReference type="EMBL" id="TGL57558.1"/>
    </source>
</evidence>
<proteinExistence type="predicted"/>
<evidence type="ECO:0000313" key="12">
    <source>
        <dbReference type="Proteomes" id="UP000297693"/>
    </source>
</evidence>
<comment type="catalytic activity">
    <reaction evidence="1">
        <text>ATP + protein L-histidine = ADP + protein N-phospho-L-histidine.</text>
        <dbReference type="EC" id="2.7.13.3"/>
    </reaction>
</comment>
<dbReference type="SUPFAM" id="SSF47384">
    <property type="entry name" value="Homodimeric domain of signal transducing histidine kinase"/>
    <property type="match status" value="1"/>
</dbReference>
<dbReference type="Pfam" id="PF00512">
    <property type="entry name" value="HisKA"/>
    <property type="match status" value="1"/>
</dbReference>
<dbReference type="InterPro" id="IPR011006">
    <property type="entry name" value="CheY-like_superfamily"/>
</dbReference>
<evidence type="ECO:0000259" key="10">
    <source>
        <dbReference type="PROSITE" id="PS50110"/>
    </source>
</evidence>
<evidence type="ECO:0000256" key="7">
    <source>
        <dbReference type="ARBA" id="ARBA00023012"/>
    </source>
</evidence>
<dbReference type="InterPro" id="IPR036097">
    <property type="entry name" value="HisK_dim/P_sf"/>
</dbReference>
<evidence type="ECO:0000256" key="2">
    <source>
        <dbReference type="ARBA" id="ARBA00012438"/>
    </source>
</evidence>
<dbReference type="CDD" id="cd00082">
    <property type="entry name" value="HisKA"/>
    <property type="match status" value="1"/>
</dbReference>
<keyword evidence="6" id="KW-0067">ATP-binding</keyword>
<dbReference type="Gene3D" id="3.40.50.2300">
    <property type="match status" value="1"/>
</dbReference>
<dbReference type="SUPFAM" id="SSF52172">
    <property type="entry name" value="CheY-like"/>
    <property type="match status" value="1"/>
</dbReference>
<feature type="domain" description="Histidine kinase" evidence="9">
    <location>
        <begin position="158"/>
        <end position="361"/>
    </location>
</feature>
<name>A0A4R9K0T1_9LEPT</name>
<evidence type="ECO:0000256" key="1">
    <source>
        <dbReference type="ARBA" id="ARBA00000085"/>
    </source>
</evidence>
<protein>
    <recommendedName>
        <fullName evidence="2">histidine kinase</fullName>
        <ecNumber evidence="2">2.7.13.3</ecNumber>
    </recommendedName>
</protein>
<dbReference type="SMART" id="SM00388">
    <property type="entry name" value="HisKA"/>
    <property type="match status" value="1"/>
</dbReference>
<accession>A0A4R9K0T1</accession>
<evidence type="ECO:0000256" key="6">
    <source>
        <dbReference type="ARBA" id="ARBA00022840"/>
    </source>
</evidence>
<dbReference type="EMBL" id="RQGD01000035">
    <property type="protein sequence ID" value="TGL57558.1"/>
    <property type="molecule type" value="Genomic_DNA"/>
</dbReference>
<keyword evidence="8" id="KW-0597">Phosphoprotein</keyword>
<keyword evidence="5 11" id="KW-0418">Kinase</keyword>
<dbReference type="InterPro" id="IPR005467">
    <property type="entry name" value="His_kinase_dom"/>
</dbReference>
<feature type="domain" description="Response regulatory" evidence="10">
    <location>
        <begin position="13"/>
        <end position="127"/>
    </location>
</feature>
<keyword evidence="12" id="KW-1185">Reference proteome</keyword>
<dbReference type="PANTHER" id="PTHR43065:SF46">
    <property type="entry name" value="C4-DICARBOXYLATE TRANSPORT SENSOR PROTEIN DCTB"/>
    <property type="match status" value="1"/>
</dbReference>
<feature type="modified residue" description="4-aspartylphosphate" evidence="8">
    <location>
        <position position="62"/>
    </location>
</feature>
<keyword evidence="7" id="KW-0902">Two-component regulatory system</keyword>
<dbReference type="Pfam" id="PF00072">
    <property type="entry name" value="Response_reg"/>
    <property type="match status" value="1"/>
</dbReference>
<dbReference type="PROSITE" id="PS50110">
    <property type="entry name" value="RESPONSE_REGULATORY"/>
    <property type="match status" value="1"/>
</dbReference>
<dbReference type="InterPro" id="IPR001789">
    <property type="entry name" value="Sig_transdc_resp-reg_receiver"/>
</dbReference>
<dbReference type="AlphaFoldDB" id="A0A4R9K0T1"/>
<keyword evidence="3" id="KW-0808">Transferase</keyword>
<evidence type="ECO:0000256" key="8">
    <source>
        <dbReference type="PROSITE-ProRule" id="PRU00169"/>
    </source>
</evidence>
<evidence type="ECO:0000259" key="9">
    <source>
        <dbReference type="PROSITE" id="PS50109"/>
    </source>
</evidence>
<evidence type="ECO:0000256" key="4">
    <source>
        <dbReference type="ARBA" id="ARBA00022741"/>
    </source>
</evidence>
<organism evidence="11 12">
    <name type="scientific">Leptospira ognonensis</name>
    <dbReference type="NCBI Taxonomy" id="2484945"/>
    <lineage>
        <taxon>Bacteria</taxon>
        <taxon>Pseudomonadati</taxon>
        <taxon>Spirochaetota</taxon>
        <taxon>Spirochaetia</taxon>
        <taxon>Leptospirales</taxon>
        <taxon>Leptospiraceae</taxon>
        <taxon>Leptospira</taxon>
    </lineage>
</organism>
<keyword evidence="4" id="KW-0547">Nucleotide-binding</keyword>
<dbReference type="SMART" id="SM00448">
    <property type="entry name" value="REC"/>
    <property type="match status" value="1"/>
</dbReference>
<reference evidence="11" key="1">
    <citation type="journal article" date="2019" name="PLoS Negl. Trop. Dis.">
        <title>Revisiting the worldwide diversity of Leptospira species in the environment.</title>
        <authorList>
            <person name="Vincent A.T."/>
            <person name="Schiettekatte O."/>
            <person name="Bourhy P."/>
            <person name="Veyrier F.J."/>
            <person name="Picardeau M."/>
        </authorList>
    </citation>
    <scope>NUCLEOTIDE SEQUENCE [LARGE SCALE GENOMIC DNA]</scope>
    <source>
        <strain evidence="11">201702476</strain>
    </source>
</reference>
<dbReference type="PANTHER" id="PTHR43065">
    <property type="entry name" value="SENSOR HISTIDINE KINASE"/>
    <property type="match status" value="1"/>
</dbReference>
<dbReference type="Gene3D" id="3.30.565.10">
    <property type="entry name" value="Histidine kinase-like ATPase, C-terminal domain"/>
    <property type="match status" value="1"/>
</dbReference>
<comment type="caution">
    <text evidence="11">The sequence shown here is derived from an EMBL/GenBank/DDBJ whole genome shotgun (WGS) entry which is preliminary data.</text>
</comment>
<dbReference type="EC" id="2.7.13.3" evidence="2"/>
<sequence>MSMDPLESHSQKKVLVVEDERIIAINICATLKQYGYDTEYLSDGIQVLEKIEKAPFDLILMDIMLGGEIDGIEVARIIKKKKDIPVIYLTAYSDESTLDRAKTTEPAGYLIKPFNSRDLYVSVEMAIYKSQIQRQLKEVQQRLYEAQKWETIGLVAAGISHEVNNPLTSIMNFSDLISREASKSENIQLMGYAKKIFDESERIAKIIKNLVNYSEATTNQITIVNVPMLLNDTRSFLHQYFLKEGIQCEIESETVPVIHCQPQKLKQVILNLLQDARSRLLSETDLEVRKIKVNIRSPETSGDKNIVVSIQDSGRGQTNPRMGSAETLDITKSILMELGGKMTRIQEDTKGCWEISLPINKPLEKEI</sequence>
<dbReference type="PROSITE" id="PS50109">
    <property type="entry name" value="HIS_KIN"/>
    <property type="match status" value="1"/>
</dbReference>
<dbReference type="Proteomes" id="UP000297693">
    <property type="component" value="Unassembled WGS sequence"/>
</dbReference>
<dbReference type="Gene3D" id="1.10.287.130">
    <property type="match status" value="1"/>
</dbReference>
<dbReference type="OrthoDB" id="9789238at2"/>
<evidence type="ECO:0000256" key="3">
    <source>
        <dbReference type="ARBA" id="ARBA00022679"/>
    </source>
</evidence>
<dbReference type="GO" id="GO:0005524">
    <property type="term" value="F:ATP binding"/>
    <property type="evidence" value="ECO:0007669"/>
    <property type="project" value="UniProtKB-KW"/>
</dbReference>
<gene>
    <name evidence="11" type="ORF">EHQ58_14385</name>
</gene>
<dbReference type="GO" id="GO:0000155">
    <property type="term" value="F:phosphorelay sensor kinase activity"/>
    <property type="evidence" value="ECO:0007669"/>
    <property type="project" value="InterPro"/>
</dbReference>
<dbReference type="CDD" id="cd17534">
    <property type="entry name" value="REC_DC-like"/>
    <property type="match status" value="1"/>
</dbReference>